<sequence>MTPPATSPTASSQTPSATAKSRVVRPTTDNPESLLPRFGLESFRPGQRGVVDALASGEDCLCVMPTGGGKSLCYQLPALARQGTTIVVSPLIALMKDQVDTLQSRGIRAKLINSSLSQGQQESVMEAMSRGELDLVYVAPERLRNGLFLDAVAKADISLLAVDEAHCVSEWGHDFRPDYARLGKFRDRYLDGVQTIALTATATPTVRDDICELLNLQEPRVFVTGFARTNLKFAVESCNNDTAKRDLLQKYLRGRDGTGIIYAATRKRCEEIAEWLPEKTGRKVGAYHAGLHPDDRRRVQESFMKGELSAIVATNAFGMGIDKSDIRFVVHFNIPGSLEAYYQEAGRAGRDGEMSDCLLLFAYFDRQIQEFFIENRYPSKATVKKVYEYLLSCEEDPIELTLEQLRTAIDVRDGTEAISTSETLLARAGVLKRLDAGSNQAIVRIDSDAPTLLDFLPREAKIKRRVMTAVEKVVGIRRGEDVYVRPDTIAKLAEMDRAKVTTQLRELTKLRSFDYVPPFRGRAVHITRRDLHFNQLAIDFDELERRKAAEYEKLEAVIQFARAPSCRQRVILDYFGDPNAADCTRCDRCDPVGGKLIRDGDWTGGNTNTETNGSGNAPSTSIAYPDIDERHLLTGVRVVLSGVVRTHGRLGKNLIAQMLAGSKNKRVTQLRLDRLSTYGMLTGMTQSELADVMDSLLAAGLLEQKEISERRPTVHMTDPGRRVMNCHDPLPAAFQLKHRLAKKLARAASQIESGDVAVDESSDIVIGSPPSPRNPPSPPASPSPEPSQRTTTSTTPDSEPPTAPTPARSVDRPSSPAQEKSTREPLAPNNSLGGIDLKSIVAEDPEQILVRELTDRMKRFRRKRSAALGVSPHQILTGSTIERLAQSRPANGTQLESVSGISSEFMEAYGSDLLELIATTMSQHEIDYPPQPSTPQTAESKPATPPTTTPTADKSSSRPVVTAAEPTPPNDASRQAPEPVPVSEPETRPNSSRDDEATVHSDPEAWRKDYWTWRLCRDGYTLDQISEIRGVSVDGLMAHLVAAARAGHTVDPQWGGSPERTAILRRILG</sequence>
<feature type="compositionally biased region" description="Pro residues" evidence="15">
    <location>
        <begin position="769"/>
        <end position="785"/>
    </location>
</feature>
<evidence type="ECO:0000256" key="10">
    <source>
        <dbReference type="ARBA" id="ARBA00023235"/>
    </source>
</evidence>
<gene>
    <name evidence="19" type="ORF">FHS27_002485</name>
</gene>
<feature type="domain" description="Helicase ATP-binding" evidence="17">
    <location>
        <begin position="51"/>
        <end position="220"/>
    </location>
</feature>
<dbReference type="GO" id="GO:0016787">
    <property type="term" value="F:hydrolase activity"/>
    <property type="evidence" value="ECO:0007669"/>
    <property type="project" value="UniProtKB-KW"/>
</dbReference>
<dbReference type="InterPro" id="IPR004589">
    <property type="entry name" value="DNA_helicase_ATP-dep_RecQ"/>
</dbReference>
<feature type="compositionally biased region" description="Low complexity" evidence="15">
    <location>
        <begin position="786"/>
        <end position="797"/>
    </location>
</feature>
<dbReference type="Pfam" id="PF00270">
    <property type="entry name" value="DEAD"/>
    <property type="match status" value="1"/>
</dbReference>
<dbReference type="RefSeq" id="WP_184305124.1">
    <property type="nucleotide sequence ID" value="NZ_JACHXU010000007.1"/>
</dbReference>
<dbReference type="InterPro" id="IPR002121">
    <property type="entry name" value="HRDC_dom"/>
</dbReference>
<feature type="region of interest" description="Disordered" evidence="15">
    <location>
        <begin position="1"/>
        <end position="36"/>
    </location>
</feature>
<dbReference type="InterPro" id="IPR036390">
    <property type="entry name" value="WH_DNA-bd_sf"/>
</dbReference>
<dbReference type="GO" id="GO:0046872">
    <property type="term" value="F:metal ion binding"/>
    <property type="evidence" value="ECO:0007669"/>
    <property type="project" value="UniProtKB-KW"/>
</dbReference>
<comment type="cofactor">
    <cofactor evidence="1">
        <name>Mg(2+)</name>
        <dbReference type="ChEBI" id="CHEBI:18420"/>
    </cofactor>
</comment>
<dbReference type="PROSITE" id="PS51192">
    <property type="entry name" value="HELICASE_ATP_BIND_1"/>
    <property type="match status" value="1"/>
</dbReference>
<dbReference type="InterPro" id="IPR018982">
    <property type="entry name" value="RQC_domain"/>
</dbReference>
<dbReference type="GO" id="GO:0043590">
    <property type="term" value="C:bacterial nucleoid"/>
    <property type="evidence" value="ECO:0007669"/>
    <property type="project" value="TreeGrafter"/>
</dbReference>
<organism evidence="19 20">
    <name type="scientific">Aporhodopirellula rubra</name>
    <dbReference type="NCBI Taxonomy" id="980271"/>
    <lineage>
        <taxon>Bacteria</taxon>
        <taxon>Pseudomonadati</taxon>
        <taxon>Planctomycetota</taxon>
        <taxon>Planctomycetia</taxon>
        <taxon>Pirellulales</taxon>
        <taxon>Pirellulaceae</taxon>
        <taxon>Aporhodopirellula</taxon>
    </lineage>
</organism>
<dbReference type="SUPFAM" id="SSF47819">
    <property type="entry name" value="HRDC-like"/>
    <property type="match status" value="1"/>
</dbReference>
<dbReference type="InterPro" id="IPR010997">
    <property type="entry name" value="HRDC-like_sf"/>
</dbReference>
<keyword evidence="6 19" id="KW-0378">Hydrolase</keyword>
<dbReference type="Pfam" id="PF00570">
    <property type="entry name" value="HRDC"/>
    <property type="match status" value="1"/>
</dbReference>
<dbReference type="GO" id="GO:0043138">
    <property type="term" value="F:3'-5' DNA helicase activity"/>
    <property type="evidence" value="ECO:0007669"/>
    <property type="project" value="UniProtKB-EC"/>
</dbReference>
<dbReference type="Gene3D" id="1.10.10.10">
    <property type="entry name" value="Winged helix-like DNA-binding domain superfamily/Winged helix DNA-binding domain"/>
    <property type="match status" value="1"/>
</dbReference>
<dbReference type="GO" id="GO:0005737">
    <property type="term" value="C:cytoplasm"/>
    <property type="evidence" value="ECO:0007669"/>
    <property type="project" value="TreeGrafter"/>
</dbReference>
<reference evidence="19 20" key="1">
    <citation type="submission" date="2020-08" db="EMBL/GenBank/DDBJ databases">
        <title>Genomic Encyclopedia of Type Strains, Phase III (KMG-III): the genomes of soil and plant-associated and newly described type strains.</title>
        <authorList>
            <person name="Whitman W."/>
        </authorList>
    </citation>
    <scope>NUCLEOTIDE SEQUENCE [LARGE SCALE GENOMIC DNA]</scope>
    <source>
        <strain evidence="19 20">CECT 8075</strain>
    </source>
</reference>
<dbReference type="PANTHER" id="PTHR13710">
    <property type="entry name" value="DNA HELICASE RECQ FAMILY MEMBER"/>
    <property type="match status" value="1"/>
</dbReference>
<evidence type="ECO:0000259" key="16">
    <source>
        <dbReference type="PROSITE" id="PS50967"/>
    </source>
</evidence>
<feature type="domain" description="Helicase C-terminal" evidence="18">
    <location>
        <begin position="246"/>
        <end position="406"/>
    </location>
</feature>
<evidence type="ECO:0000313" key="19">
    <source>
        <dbReference type="EMBL" id="MBB3206673.1"/>
    </source>
</evidence>
<keyword evidence="7 19" id="KW-0347">Helicase</keyword>
<feature type="compositionally biased region" description="Basic and acidic residues" evidence="15">
    <location>
        <begin position="985"/>
        <end position="1002"/>
    </location>
</feature>
<keyword evidence="4" id="KW-0479">Metal-binding</keyword>
<dbReference type="GO" id="GO:0005524">
    <property type="term" value="F:ATP binding"/>
    <property type="evidence" value="ECO:0007669"/>
    <property type="project" value="UniProtKB-KW"/>
</dbReference>
<dbReference type="GO" id="GO:0009378">
    <property type="term" value="F:four-way junction helicase activity"/>
    <property type="evidence" value="ECO:0007669"/>
    <property type="project" value="TreeGrafter"/>
</dbReference>
<dbReference type="Proteomes" id="UP000536179">
    <property type="component" value="Unassembled WGS sequence"/>
</dbReference>
<keyword evidence="9" id="KW-0238">DNA-binding</keyword>
<feature type="region of interest" description="Disordered" evidence="15">
    <location>
        <begin position="600"/>
        <end position="620"/>
    </location>
</feature>
<dbReference type="GO" id="GO:0006281">
    <property type="term" value="P:DNA repair"/>
    <property type="evidence" value="ECO:0007669"/>
    <property type="project" value="InterPro"/>
</dbReference>
<dbReference type="Pfam" id="PF16124">
    <property type="entry name" value="RecQ_Zn_bind"/>
    <property type="match status" value="1"/>
</dbReference>
<dbReference type="GO" id="GO:0003677">
    <property type="term" value="F:DNA binding"/>
    <property type="evidence" value="ECO:0007669"/>
    <property type="project" value="UniProtKB-KW"/>
</dbReference>
<evidence type="ECO:0000256" key="2">
    <source>
        <dbReference type="ARBA" id="ARBA00001947"/>
    </source>
</evidence>
<dbReference type="Gene3D" id="1.10.150.80">
    <property type="entry name" value="HRDC domain"/>
    <property type="match status" value="1"/>
</dbReference>
<keyword evidence="10" id="KW-0413">Isomerase</keyword>
<evidence type="ECO:0000256" key="1">
    <source>
        <dbReference type="ARBA" id="ARBA00001946"/>
    </source>
</evidence>
<comment type="catalytic activity">
    <reaction evidence="11">
        <text>Couples ATP hydrolysis with the unwinding of duplex DNA by translocating in the 3'-5' direction.</text>
        <dbReference type="EC" id="5.6.2.4"/>
    </reaction>
</comment>
<dbReference type="AlphaFoldDB" id="A0A7W5DY63"/>
<evidence type="ECO:0000256" key="12">
    <source>
        <dbReference type="ARBA" id="ARBA00034808"/>
    </source>
</evidence>
<evidence type="ECO:0000313" key="20">
    <source>
        <dbReference type="Proteomes" id="UP000536179"/>
    </source>
</evidence>
<feature type="region of interest" description="Disordered" evidence="15">
    <location>
        <begin position="750"/>
        <end position="834"/>
    </location>
</feature>
<dbReference type="Pfam" id="PF00271">
    <property type="entry name" value="Helicase_C"/>
    <property type="match status" value="1"/>
</dbReference>
<dbReference type="PANTHER" id="PTHR13710:SF105">
    <property type="entry name" value="ATP-DEPENDENT DNA HELICASE Q1"/>
    <property type="match status" value="1"/>
</dbReference>
<comment type="caution">
    <text evidence="19">The sequence shown here is derived from an EMBL/GenBank/DDBJ whole genome shotgun (WGS) entry which is preliminary data.</text>
</comment>
<dbReference type="InterPro" id="IPR014001">
    <property type="entry name" value="Helicase_ATP-bd"/>
</dbReference>
<dbReference type="GO" id="GO:0006260">
    <property type="term" value="P:DNA replication"/>
    <property type="evidence" value="ECO:0007669"/>
    <property type="project" value="InterPro"/>
</dbReference>
<dbReference type="EC" id="5.6.2.4" evidence="12"/>
<evidence type="ECO:0000256" key="14">
    <source>
        <dbReference type="ARBA" id="ARBA00044550"/>
    </source>
</evidence>
<dbReference type="NCBIfam" id="TIGR00614">
    <property type="entry name" value="recQ_fam"/>
    <property type="match status" value="1"/>
</dbReference>
<dbReference type="EMBL" id="JACHXU010000007">
    <property type="protein sequence ID" value="MBB3206673.1"/>
    <property type="molecule type" value="Genomic_DNA"/>
</dbReference>
<evidence type="ECO:0000259" key="18">
    <source>
        <dbReference type="PROSITE" id="PS51194"/>
    </source>
</evidence>
<dbReference type="InterPro" id="IPR036388">
    <property type="entry name" value="WH-like_DNA-bd_sf"/>
</dbReference>
<feature type="compositionally biased region" description="Low complexity" evidence="15">
    <location>
        <begin position="7"/>
        <end position="19"/>
    </location>
</feature>
<dbReference type="SMART" id="SM00956">
    <property type="entry name" value="RQC"/>
    <property type="match status" value="1"/>
</dbReference>
<proteinExistence type="inferred from homology"/>
<evidence type="ECO:0000256" key="6">
    <source>
        <dbReference type="ARBA" id="ARBA00022801"/>
    </source>
</evidence>
<evidence type="ECO:0000256" key="11">
    <source>
        <dbReference type="ARBA" id="ARBA00034617"/>
    </source>
</evidence>
<dbReference type="SUPFAM" id="SSF52540">
    <property type="entry name" value="P-loop containing nucleoside triphosphate hydrolases"/>
    <property type="match status" value="1"/>
</dbReference>
<evidence type="ECO:0000256" key="7">
    <source>
        <dbReference type="ARBA" id="ARBA00022806"/>
    </source>
</evidence>
<dbReference type="FunFam" id="3.40.50.300:FF:000296">
    <property type="entry name" value="ATP-dependent DNA helicase RecQ"/>
    <property type="match status" value="1"/>
</dbReference>
<evidence type="ECO:0000256" key="13">
    <source>
        <dbReference type="ARBA" id="ARBA00044535"/>
    </source>
</evidence>
<feature type="region of interest" description="Disordered" evidence="15">
    <location>
        <begin position="925"/>
        <end position="1002"/>
    </location>
</feature>
<keyword evidence="5" id="KW-0547">Nucleotide-binding</keyword>
<dbReference type="InterPro" id="IPR032284">
    <property type="entry name" value="RecQ_Zn-bd"/>
</dbReference>
<comment type="similarity">
    <text evidence="3">Belongs to the helicase family. RecQ subfamily.</text>
</comment>
<accession>A0A7W5DY63</accession>
<dbReference type="InterPro" id="IPR011545">
    <property type="entry name" value="DEAD/DEAH_box_helicase_dom"/>
</dbReference>
<evidence type="ECO:0000256" key="15">
    <source>
        <dbReference type="SAM" id="MobiDB-lite"/>
    </source>
</evidence>
<dbReference type="Gene3D" id="3.40.50.300">
    <property type="entry name" value="P-loop containing nucleotide triphosphate hydrolases"/>
    <property type="match status" value="2"/>
</dbReference>
<feature type="compositionally biased region" description="Low complexity" evidence="15">
    <location>
        <begin position="604"/>
        <end position="616"/>
    </location>
</feature>
<protein>
    <recommendedName>
        <fullName evidence="13">ATP-dependent DNA helicase RecQ</fullName>
        <ecNumber evidence="12">5.6.2.4</ecNumber>
    </recommendedName>
    <alternativeName>
        <fullName evidence="14">DNA 3'-5' helicase RecQ</fullName>
    </alternativeName>
</protein>
<evidence type="ECO:0000259" key="17">
    <source>
        <dbReference type="PROSITE" id="PS51192"/>
    </source>
</evidence>
<dbReference type="GO" id="GO:0006310">
    <property type="term" value="P:DNA recombination"/>
    <property type="evidence" value="ECO:0007669"/>
    <property type="project" value="InterPro"/>
</dbReference>
<dbReference type="PROSITE" id="PS51194">
    <property type="entry name" value="HELICASE_CTER"/>
    <property type="match status" value="1"/>
</dbReference>
<dbReference type="CDD" id="cd18794">
    <property type="entry name" value="SF2_C_RecQ"/>
    <property type="match status" value="1"/>
</dbReference>
<keyword evidence="20" id="KW-1185">Reference proteome</keyword>
<evidence type="ECO:0000256" key="8">
    <source>
        <dbReference type="ARBA" id="ARBA00022840"/>
    </source>
</evidence>
<dbReference type="CDD" id="cd17920">
    <property type="entry name" value="DEXHc_RecQ"/>
    <property type="match status" value="1"/>
</dbReference>
<dbReference type="InterPro" id="IPR044876">
    <property type="entry name" value="HRDC_dom_sf"/>
</dbReference>
<name>A0A7W5DY63_9BACT</name>
<feature type="domain" description="HRDC" evidence="16">
    <location>
        <begin position="847"/>
        <end position="927"/>
    </location>
</feature>
<dbReference type="SMART" id="SM00487">
    <property type="entry name" value="DEXDc"/>
    <property type="match status" value="1"/>
</dbReference>
<dbReference type="GO" id="GO:0030894">
    <property type="term" value="C:replisome"/>
    <property type="evidence" value="ECO:0007669"/>
    <property type="project" value="TreeGrafter"/>
</dbReference>
<dbReference type="SUPFAM" id="SSF46785">
    <property type="entry name" value="Winged helix' DNA-binding domain"/>
    <property type="match status" value="1"/>
</dbReference>
<evidence type="ECO:0000256" key="9">
    <source>
        <dbReference type="ARBA" id="ARBA00023125"/>
    </source>
</evidence>
<comment type="cofactor">
    <cofactor evidence="2">
        <name>Zn(2+)</name>
        <dbReference type="ChEBI" id="CHEBI:29105"/>
    </cofactor>
</comment>
<evidence type="ECO:0000256" key="5">
    <source>
        <dbReference type="ARBA" id="ARBA00022741"/>
    </source>
</evidence>
<dbReference type="SMART" id="SM00490">
    <property type="entry name" value="HELICc"/>
    <property type="match status" value="1"/>
</dbReference>
<keyword evidence="8" id="KW-0067">ATP-binding</keyword>
<evidence type="ECO:0000256" key="4">
    <source>
        <dbReference type="ARBA" id="ARBA00022723"/>
    </source>
</evidence>
<dbReference type="InterPro" id="IPR027417">
    <property type="entry name" value="P-loop_NTPase"/>
</dbReference>
<dbReference type="Pfam" id="PF09382">
    <property type="entry name" value="RQC"/>
    <property type="match status" value="1"/>
</dbReference>
<dbReference type="PROSITE" id="PS50967">
    <property type="entry name" value="HRDC"/>
    <property type="match status" value="1"/>
</dbReference>
<dbReference type="InterPro" id="IPR001650">
    <property type="entry name" value="Helicase_C-like"/>
</dbReference>
<evidence type="ECO:0000256" key="3">
    <source>
        <dbReference type="ARBA" id="ARBA00005446"/>
    </source>
</evidence>